<protein>
    <submittedName>
        <fullName evidence="1">Uncharacterized protein</fullName>
    </submittedName>
</protein>
<accession>A0ACB8F7W3</accession>
<sequence>MVRRKKRQSILLDFLHLKPSVVSAGSGKMQELILKERRMSEFTDEQVETSFQKWEESGKLKSDILGHSYKPKVPRPPLKGLSDVKGCIADKEQTRIYHCIQYTQLRPVPDAQIPESLRDAEQQAQAAAEQRAARKGKRWAALSSLVAKPSVRSFMRQKQALYTKEATSFTGLA</sequence>
<evidence type="ECO:0000313" key="1">
    <source>
        <dbReference type="EMBL" id="KAH8001001.1"/>
    </source>
</evidence>
<evidence type="ECO:0000313" key="2">
    <source>
        <dbReference type="Proteomes" id="UP000827872"/>
    </source>
</evidence>
<proteinExistence type="predicted"/>
<keyword evidence="2" id="KW-1185">Reference proteome</keyword>
<name>A0ACB8F7W3_9SAUR</name>
<dbReference type="EMBL" id="CM037618">
    <property type="protein sequence ID" value="KAH8001001.1"/>
    <property type="molecule type" value="Genomic_DNA"/>
</dbReference>
<organism evidence="1 2">
    <name type="scientific">Sphaerodactylus townsendi</name>
    <dbReference type="NCBI Taxonomy" id="933632"/>
    <lineage>
        <taxon>Eukaryota</taxon>
        <taxon>Metazoa</taxon>
        <taxon>Chordata</taxon>
        <taxon>Craniata</taxon>
        <taxon>Vertebrata</taxon>
        <taxon>Euteleostomi</taxon>
        <taxon>Lepidosauria</taxon>
        <taxon>Squamata</taxon>
        <taxon>Bifurcata</taxon>
        <taxon>Gekkota</taxon>
        <taxon>Sphaerodactylidae</taxon>
        <taxon>Sphaerodactylus</taxon>
    </lineage>
</organism>
<dbReference type="Proteomes" id="UP000827872">
    <property type="component" value="Linkage Group LG05"/>
</dbReference>
<reference evidence="1" key="1">
    <citation type="submission" date="2021-08" db="EMBL/GenBank/DDBJ databases">
        <title>The first chromosome-level gecko genome reveals the dynamic sex chromosomes of Neotropical dwarf geckos (Sphaerodactylidae: Sphaerodactylus).</title>
        <authorList>
            <person name="Pinto B.J."/>
            <person name="Keating S.E."/>
            <person name="Gamble T."/>
        </authorList>
    </citation>
    <scope>NUCLEOTIDE SEQUENCE</scope>
    <source>
        <strain evidence="1">TG3544</strain>
    </source>
</reference>
<comment type="caution">
    <text evidence="1">The sequence shown here is derived from an EMBL/GenBank/DDBJ whole genome shotgun (WGS) entry which is preliminary data.</text>
</comment>
<gene>
    <name evidence="1" type="ORF">K3G42_030297</name>
</gene>